<proteinExistence type="inferred from homology"/>
<protein>
    <recommendedName>
        <fullName evidence="9">Peptidase A1 domain-containing protein</fullName>
    </recommendedName>
</protein>
<dbReference type="InterPro" id="IPR001461">
    <property type="entry name" value="Aspartic_peptidase_A1"/>
</dbReference>
<evidence type="ECO:0000256" key="6">
    <source>
        <dbReference type="PIRSR" id="PIRSR601461-1"/>
    </source>
</evidence>
<dbReference type="AlphaFoldDB" id="A0AAN9KVC5"/>
<comment type="similarity">
    <text evidence="1 7">Belongs to the peptidase A1 family.</text>
</comment>
<dbReference type="PANTHER" id="PTHR47967:SF128">
    <property type="entry name" value="ASPARTIC PROTEINASE CDR1-LIKE"/>
    <property type="match status" value="1"/>
</dbReference>
<dbReference type="InterPro" id="IPR051708">
    <property type="entry name" value="Plant_Aspart_Prot_A1"/>
</dbReference>
<dbReference type="InterPro" id="IPR021109">
    <property type="entry name" value="Peptidase_aspartic_dom_sf"/>
</dbReference>
<keyword evidence="8" id="KW-0732">Signal</keyword>
<dbReference type="PROSITE" id="PS00141">
    <property type="entry name" value="ASP_PROTEASE"/>
    <property type="match status" value="2"/>
</dbReference>
<evidence type="ECO:0000256" key="7">
    <source>
        <dbReference type="RuleBase" id="RU000454"/>
    </source>
</evidence>
<accession>A0AAN9KVC5</accession>
<dbReference type="EMBL" id="JAYMYQ010000006">
    <property type="protein sequence ID" value="KAK7324269.1"/>
    <property type="molecule type" value="Genomic_DNA"/>
</dbReference>
<feature type="chain" id="PRO_5043024289" description="Peptidase A1 domain-containing protein" evidence="8">
    <location>
        <begin position="24"/>
        <end position="427"/>
    </location>
</feature>
<evidence type="ECO:0000256" key="4">
    <source>
        <dbReference type="ARBA" id="ARBA00022801"/>
    </source>
</evidence>
<organism evidence="10 11">
    <name type="scientific">Canavalia gladiata</name>
    <name type="common">Sword bean</name>
    <name type="synonym">Dolichos gladiatus</name>
    <dbReference type="NCBI Taxonomy" id="3824"/>
    <lineage>
        <taxon>Eukaryota</taxon>
        <taxon>Viridiplantae</taxon>
        <taxon>Streptophyta</taxon>
        <taxon>Embryophyta</taxon>
        <taxon>Tracheophyta</taxon>
        <taxon>Spermatophyta</taxon>
        <taxon>Magnoliopsida</taxon>
        <taxon>eudicotyledons</taxon>
        <taxon>Gunneridae</taxon>
        <taxon>Pentapetalae</taxon>
        <taxon>rosids</taxon>
        <taxon>fabids</taxon>
        <taxon>Fabales</taxon>
        <taxon>Fabaceae</taxon>
        <taxon>Papilionoideae</taxon>
        <taxon>50 kb inversion clade</taxon>
        <taxon>NPAAA clade</taxon>
        <taxon>indigoferoid/millettioid clade</taxon>
        <taxon>Phaseoleae</taxon>
        <taxon>Canavalia</taxon>
    </lineage>
</organism>
<dbReference type="PRINTS" id="PR00792">
    <property type="entry name" value="PEPSIN"/>
</dbReference>
<dbReference type="Pfam" id="PF14543">
    <property type="entry name" value="TAXi_N"/>
    <property type="match status" value="1"/>
</dbReference>
<dbReference type="GO" id="GO:0006508">
    <property type="term" value="P:proteolysis"/>
    <property type="evidence" value="ECO:0007669"/>
    <property type="project" value="UniProtKB-KW"/>
</dbReference>
<dbReference type="Proteomes" id="UP001367508">
    <property type="component" value="Unassembled WGS sequence"/>
</dbReference>
<keyword evidence="3 7" id="KW-0064">Aspartyl protease</keyword>
<keyword evidence="5" id="KW-0325">Glycoprotein</keyword>
<reference evidence="10 11" key="1">
    <citation type="submission" date="2024-01" db="EMBL/GenBank/DDBJ databases">
        <title>The genomes of 5 underutilized Papilionoideae crops provide insights into root nodulation and disease resistanc.</title>
        <authorList>
            <person name="Jiang F."/>
        </authorList>
    </citation>
    <scope>NUCLEOTIDE SEQUENCE [LARGE SCALE GENOMIC DNA]</scope>
    <source>
        <strain evidence="10">LVBAO_FW01</strain>
        <tissue evidence="10">Leaves</tissue>
    </source>
</reference>
<feature type="domain" description="Peptidase A1" evidence="9">
    <location>
        <begin position="89"/>
        <end position="420"/>
    </location>
</feature>
<dbReference type="GO" id="GO:0004190">
    <property type="term" value="F:aspartic-type endopeptidase activity"/>
    <property type="evidence" value="ECO:0007669"/>
    <property type="project" value="UniProtKB-KW"/>
</dbReference>
<evidence type="ECO:0000313" key="10">
    <source>
        <dbReference type="EMBL" id="KAK7324269.1"/>
    </source>
</evidence>
<evidence type="ECO:0000256" key="1">
    <source>
        <dbReference type="ARBA" id="ARBA00007447"/>
    </source>
</evidence>
<keyword evidence="4 7" id="KW-0378">Hydrolase</keyword>
<dbReference type="SUPFAM" id="SSF50630">
    <property type="entry name" value="Acid proteases"/>
    <property type="match status" value="1"/>
</dbReference>
<dbReference type="CDD" id="cd05476">
    <property type="entry name" value="pepsin_A_like_plant"/>
    <property type="match status" value="1"/>
</dbReference>
<comment type="caution">
    <text evidence="10">The sequence shown here is derived from an EMBL/GenBank/DDBJ whole genome shotgun (WGS) entry which is preliminary data.</text>
</comment>
<dbReference type="InterPro" id="IPR033121">
    <property type="entry name" value="PEPTIDASE_A1"/>
</dbReference>
<keyword evidence="2 7" id="KW-0645">Protease</keyword>
<evidence type="ECO:0000259" key="9">
    <source>
        <dbReference type="PROSITE" id="PS51767"/>
    </source>
</evidence>
<evidence type="ECO:0000256" key="8">
    <source>
        <dbReference type="SAM" id="SignalP"/>
    </source>
</evidence>
<feature type="signal peptide" evidence="8">
    <location>
        <begin position="1"/>
        <end position="23"/>
    </location>
</feature>
<dbReference type="InterPro" id="IPR032861">
    <property type="entry name" value="TAXi_N"/>
</dbReference>
<dbReference type="PROSITE" id="PS51767">
    <property type="entry name" value="PEPTIDASE_A1"/>
    <property type="match status" value="1"/>
</dbReference>
<evidence type="ECO:0000313" key="11">
    <source>
        <dbReference type="Proteomes" id="UP001367508"/>
    </source>
</evidence>
<name>A0AAN9KVC5_CANGL</name>
<evidence type="ECO:0000256" key="3">
    <source>
        <dbReference type="ARBA" id="ARBA00022750"/>
    </source>
</evidence>
<dbReference type="Pfam" id="PF14541">
    <property type="entry name" value="TAXi_C"/>
    <property type="match status" value="1"/>
</dbReference>
<dbReference type="InterPro" id="IPR001969">
    <property type="entry name" value="Aspartic_peptidase_AS"/>
</dbReference>
<gene>
    <name evidence="10" type="ORF">VNO77_27800</name>
</gene>
<dbReference type="Gene3D" id="2.40.70.10">
    <property type="entry name" value="Acid Proteases"/>
    <property type="match status" value="2"/>
</dbReference>
<dbReference type="InterPro" id="IPR034161">
    <property type="entry name" value="Pepsin-like_plant"/>
</dbReference>
<feature type="active site" evidence="6">
    <location>
        <position position="107"/>
    </location>
</feature>
<dbReference type="FunFam" id="2.40.70.10:FF:000031">
    <property type="entry name" value="Aspartyl protease AED1"/>
    <property type="match status" value="1"/>
</dbReference>
<dbReference type="InterPro" id="IPR032799">
    <property type="entry name" value="TAXi_C"/>
</dbReference>
<evidence type="ECO:0000256" key="5">
    <source>
        <dbReference type="ARBA" id="ARBA00023180"/>
    </source>
</evidence>
<evidence type="ECO:0000256" key="2">
    <source>
        <dbReference type="ARBA" id="ARBA00022670"/>
    </source>
</evidence>
<dbReference type="GO" id="GO:0005576">
    <property type="term" value="C:extracellular region"/>
    <property type="evidence" value="ECO:0007669"/>
    <property type="project" value="TreeGrafter"/>
</dbReference>
<sequence>MDAALLNIITVFALSLLLSSYEAKPVKSFSVDLIHRDSPLSPFYNASLNRTEHLRNAAMRSISRIKTINYSTANGNKAETVIIPDQGAYLMKIFVGTPPKESLVVADTGSDLTWVQCQPCDKCYPQKDPIFNPSKSSSYKAVSCYSDECSLMPISSCGARNKCRYEKTYMDKTATIGDLADEVIRFGRYSESFPILFGCGHDNLGIFTTNPSGIAGLAQGSLSLISQLGGIIGHKFSYCLVPFHNTYSNSKLTFGNNLNISGPGLVSTPLLTFSSSLYYLTLEAVSIGKDKVEPVHKKGNMIVDSGTTLTMLESSFYNQVENSVIEAFGDDREPIQNPPAPFKLCYAEGSTDEDFPNITFYFAGSDKGLKFNTFNVVGRYFHNLLCFLMVPTKGISILGNLAQVHFKVEYDLLEEEISFLPADCTKK</sequence>
<dbReference type="PANTHER" id="PTHR47967">
    <property type="entry name" value="OS07G0603500 PROTEIN-RELATED"/>
    <property type="match status" value="1"/>
</dbReference>
<keyword evidence="11" id="KW-1185">Reference proteome</keyword>
<feature type="active site" evidence="6">
    <location>
        <position position="304"/>
    </location>
</feature>